<keyword evidence="2" id="KW-1185">Reference proteome</keyword>
<dbReference type="EMBL" id="BPQB01000010">
    <property type="protein sequence ID" value="GJE88713.1"/>
    <property type="molecule type" value="Genomic_DNA"/>
</dbReference>
<gene>
    <name evidence="1" type="ORF">PsYK624_047960</name>
</gene>
<evidence type="ECO:0000313" key="2">
    <source>
        <dbReference type="Proteomes" id="UP000703269"/>
    </source>
</evidence>
<accession>A0A9P3G3Z7</accession>
<protein>
    <submittedName>
        <fullName evidence="1">Uncharacterized protein</fullName>
    </submittedName>
</protein>
<comment type="caution">
    <text evidence="1">The sequence shown here is derived from an EMBL/GenBank/DDBJ whole genome shotgun (WGS) entry which is preliminary data.</text>
</comment>
<evidence type="ECO:0000313" key="1">
    <source>
        <dbReference type="EMBL" id="GJE88713.1"/>
    </source>
</evidence>
<dbReference type="Proteomes" id="UP000703269">
    <property type="component" value="Unassembled WGS sequence"/>
</dbReference>
<organism evidence="1 2">
    <name type="scientific">Phanerochaete sordida</name>
    <dbReference type="NCBI Taxonomy" id="48140"/>
    <lineage>
        <taxon>Eukaryota</taxon>
        <taxon>Fungi</taxon>
        <taxon>Dikarya</taxon>
        <taxon>Basidiomycota</taxon>
        <taxon>Agaricomycotina</taxon>
        <taxon>Agaricomycetes</taxon>
        <taxon>Polyporales</taxon>
        <taxon>Phanerochaetaceae</taxon>
        <taxon>Phanerochaete</taxon>
    </lineage>
</organism>
<reference evidence="1 2" key="1">
    <citation type="submission" date="2021-08" db="EMBL/GenBank/DDBJ databases">
        <title>Draft Genome Sequence of Phanerochaete sordida strain YK-624.</title>
        <authorList>
            <person name="Mori T."/>
            <person name="Dohra H."/>
            <person name="Suzuki T."/>
            <person name="Kawagishi H."/>
            <person name="Hirai H."/>
        </authorList>
    </citation>
    <scope>NUCLEOTIDE SEQUENCE [LARGE SCALE GENOMIC DNA]</scope>
    <source>
        <strain evidence="1 2">YK-624</strain>
    </source>
</reference>
<proteinExistence type="predicted"/>
<dbReference type="AlphaFoldDB" id="A0A9P3G3Z7"/>
<name>A0A9P3G3Z7_9APHY</name>
<sequence length="87" mass="9299">MHWPNREQRKIPASASVCVAYPAGTQDTGAQAPAEVIGLRGASANPFLDNLRLRYNSLACPFPPTPPQVTLPDTFLGPLPFECHAAA</sequence>